<keyword evidence="1" id="KW-0472">Membrane</keyword>
<dbReference type="STRING" id="926569.ANT_09580"/>
<dbReference type="EMBL" id="AP012029">
    <property type="protein sequence ID" value="BAJ62992.1"/>
    <property type="molecule type" value="Genomic_DNA"/>
</dbReference>
<dbReference type="AlphaFoldDB" id="E8N3H8"/>
<keyword evidence="1" id="KW-0812">Transmembrane</keyword>
<proteinExistence type="predicted"/>
<dbReference type="eggNOG" id="ENOG5032V4J">
    <property type="taxonomic scope" value="Bacteria"/>
</dbReference>
<accession>E8N3H8</accession>
<organism evidence="2 3">
    <name type="scientific">Anaerolinea thermophila (strain DSM 14523 / JCM 11388 / NBRC 100420 / UNI-1)</name>
    <dbReference type="NCBI Taxonomy" id="926569"/>
    <lineage>
        <taxon>Bacteria</taxon>
        <taxon>Bacillati</taxon>
        <taxon>Chloroflexota</taxon>
        <taxon>Anaerolineae</taxon>
        <taxon>Anaerolineales</taxon>
        <taxon>Anaerolineaceae</taxon>
        <taxon>Anaerolinea</taxon>
    </lineage>
</organism>
<name>E8N3H8_ANATU</name>
<keyword evidence="3" id="KW-1185">Reference proteome</keyword>
<dbReference type="InParanoid" id="E8N3H8"/>
<keyword evidence="1" id="KW-1133">Transmembrane helix</keyword>
<sequence length="237" mass="27283">MTHQDWIVMTCPTCGAKMAPSLLEPERYQCQYCGNEYLLKNLLGKPESTVGKIRPRLAPPESVKIERETDRVRMIHRWFSFKYIPLAFFALAWDVFLIFWYGMAFTTGAPWIMICFPIAHVAVGVGLTYSVLTGFFNRTIVELTRDELAVWFEPLPWLGEKTLPVAEISQFYCKKKVSQNSKGTSVNYALHAVMRDGKDVKLLENFDSPEIAQFIEQQLETWMKIPDRPVAGEFRGE</sequence>
<evidence type="ECO:0000313" key="3">
    <source>
        <dbReference type="Proteomes" id="UP000008922"/>
    </source>
</evidence>
<dbReference type="OrthoDB" id="158206at2"/>
<dbReference type="HOGENOM" id="CLU_101811_0_0_0"/>
<dbReference type="Proteomes" id="UP000008922">
    <property type="component" value="Chromosome"/>
</dbReference>
<protein>
    <submittedName>
        <fullName evidence="2">Uncharacterized protein</fullName>
    </submittedName>
</protein>
<evidence type="ECO:0000256" key="1">
    <source>
        <dbReference type="SAM" id="Phobius"/>
    </source>
</evidence>
<gene>
    <name evidence="2" type="ordered locus">ANT_09580</name>
</gene>
<dbReference type="RefSeq" id="WP_013559383.1">
    <property type="nucleotide sequence ID" value="NC_014960.1"/>
</dbReference>
<reference evidence="2 3" key="1">
    <citation type="submission" date="2010-12" db="EMBL/GenBank/DDBJ databases">
        <title>Whole genome sequence of Anaerolinea thermophila UNI-1.</title>
        <authorList>
            <person name="Narita-Yamada S."/>
            <person name="Kishi E."/>
            <person name="Watanabe Y."/>
            <person name="Takasaki K."/>
            <person name="Ankai A."/>
            <person name="Oguchi A."/>
            <person name="Fukui S."/>
            <person name="Takahashi M."/>
            <person name="Yashiro I."/>
            <person name="Hosoyama A."/>
            <person name="Sekiguchi Y."/>
            <person name="Hanada S."/>
            <person name="Fujita N."/>
        </authorList>
    </citation>
    <scope>NUCLEOTIDE SEQUENCE [LARGE SCALE GENOMIC DNA]</scope>
    <source>
        <strain evidence="3">DSM 14523 / JCM 11388 / NBRC 100420 / UNI-1</strain>
    </source>
</reference>
<dbReference type="Gene3D" id="2.20.28.30">
    <property type="entry name" value="RNA polymerase ii, chain L"/>
    <property type="match status" value="1"/>
</dbReference>
<feature type="transmembrane region" description="Helical" evidence="1">
    <location>
        <begin position="83"/>
        <end position="103"/>
    </location>
</feature>
<evidence type="ECO:0000313" key="2">
    <source>
        <dbReference type="EMBL" id="BAJ62992.1"/>
    </source>
</evidence>
<feature type="transmembrane region" description="Helical" evidence="1">
    <location>
        <begin position="109"/>
        <end position="132"/>
    </location>
</feature>
<dbReference type="KEGG" id="atm:ANT_09580"/>